<accession>B2L3L8</accession>
<evidence type="ECO:0000256" key="2">
    <source>
        <dbReference type="SAM" id="Phobius"/>
    </source>
</evidence>
<dbReference type="InterPro" id="IPR032675">
    <property type="entry name" value="LRR_dom_sf"/>
</dbReference>
<protein>
    <submittedName>
        <fullName evidence="3">Uncharacterized protein</fullName>
    </submittedName>
</protein>
<reference evidence="3" key="1">
    <citation type="journal article" date="2008" name="Proc. Natl. Acad. Sci. U.S.A.">
        <title>Evidence for degenerate tetraploidy in bdelloid rotifers.</title>
        <authorList>
            <person name="Mark Welch D.B."/>
            <person name="Mark Welch J.L."/>
            <person name="Meselson M."/>
        </authorList>
    </citation>
    <scope>NUCLEOTIDE SEQUENCE</scope>
    <source>
        <strain evidence="3">MM1</strain>
    </source>
</reference>
<keyword evidence="1" id="KW-0732">Signal</keyword>
<evidence type="ECO:0000256" key="1">
    <source>
        <dbReference type="ARBA" id="ARBA00022729"/>
    </source>
</evidence>
<name>B2L3L8_PHIRO</name>
<organism evidence="3">
    <name type="scientific">Philodina roseola</name>
    <name type="common">Rotifer</name>
    <dbReference type="NCBI Taxonomy" id="96448"/>
    <lineage>
        <taxon>Eukaryota</taxon>
        <taxon>Metazoa</taxon>
        <taxon>Spiralia</taxon>
        <taxon>Gnathifera</taxon>
        <taxon>Rotifera</taxon>
        <taxon>Eurotatoria</taxon>
        <taxon>Bdelloidea</taxon>
        <taxon>Philodinida</taxon>
        <taxon>Philodinidae</taxon>
        <taxon>Philodina</taxon>
    </lineage>
</organism>
<sequence>MNLVNSENQLLISFLNCPRLIYVNAALAQLKCAELKLQNTPSGIPIDFFRDAISIGHLIIHNPSFSGFLSSSTRSASVHFELHQLSIRDISVRHLKGKHFPISFSSLKTLTLENFVHSNGFRSWNSHDLAERFPQLTTLKIFSCSIQRLSSRVFEHFERLEYLTLDGIQIVENDAFFNLYQLKQLDLGKNIRRLDPYAFLHMNSDVFLLLNQSLQYRLDDEKDFCTFAQFSSTKQSKSFVRFPSFFNNFCSCTIRYVYRHIDKSLVSLTPSCYGNASVYILTQEERICYFEQRLLQCDILPNGGITIYGQHYNVSYFYTKQMSKGHKRFAIFFQYRIYYLFAIGFFLLALLLLFYQQRQRQKRTCRHLNRLLKRANLSTENNGNLDIIYQSADEQINLNTTGFDRSTKV</sequence>
<keyword evidence="2" id="KW-0812">Transmembrane</keyword>
<dbReference type="PANTHER" id="PTHR24373">
    <property type="entry name" value="SLIT RELATED LEUCINE-RICH REPEAT NEURONAL PROTEIN"/>
    <property type="match status" value="1"/>
</dbReference>
<gene>
    <name evidence="3" type="ORF">PruORF0002_2</name>
</gene>
<dbReference type="EMBL" id="EU432548">
    <property type="protein sequence ID" value="ACC43971.1"/>
    <property type="molecule type" value="Genomic_DNA"/>
</dbReference>
<evidence type="ECO:0000313" key="3">
    <source>
        <dbReference type="EMBL" id="ACC43971.1"/>
    </source>
</evidence>
<dbReference type="Gene3D" id="3.80.10.10">
    <property type="entry name" value="Ribonuclease Inhibitor"/>
    <property type="match status" value="1"/>
</dbReference>
<keyword evidence="2" id="KW-1133">Transmembrane helix</keyword>
<feature type="transmembrane region" description="Helical" evidence="2">
    <location>
        <begin position="337"/>
        <end position="355"/>
    </location>
</feature>
<keyword evidence="2" id="KW-0472">Membrane</keyword>
<dbReference type="InterPro" id="IPR050328">
    <property type="entry name" value="Dev_Immune_Receptor"/>
</dbReference>
<dbReference type="AlphaFoldDB" id="B2L3L8"/>
<dbReference type="SUPFAM" id="SSF52058">
    <property type="entry name" value="L domain-like"/>
    <property type="match status" value="1"/>
</dbReference>
<dbReference type="PANTHER" id="PTHR24373:SF275">
    <property type="entry name" value="TIR DOMAIN-CONTAINING PROTEIN"/>
    <property type="match status" value="1"/>
</dbReference>
<proteinExistence type="predicted"/>